<dbReference type="InterPro" id="IPR023393">
    <property type="entry name" value="START-like_dom_sf"/>
</dbReference>
<dbReference type="RefSeq" id="WP_074712802.1">
    <property type="nucleotide sequence ID" value="NZ_FNTV01000001.1"/>
</dbReference>
<dbReference type="Proteomes" id="UP000182725">
    <property type="component" value="Unassembled WGS sequence"/>
</dbReference>
<evidence type="ECO:0000313" key="1">
    <source>
        <dbReference type="EMBL" id="SEF00131.1"/>
    </source>
</evidence>
<dbReference type="EMBL" id="FNTV01000001">
    <property type="protein sequence ID" value="SEF00131.1"/>
    <property type="molecule type" value="Genomic_DNA"/>
</dbReference>
<name>A0A1H5NGX5_9MICC</name>
<evidence type="ECO:0008006" key="3">
    <source>
        <dbReference type="Google" id="ProtNLM"/>
    </source>
</evidence>
<reference evidence="1 2" key="1">
    <citation type="submission" date="2016-10" db="EMBL/GenBank/DDBJ databases">
        <authorList>
            <person name="de Groot N.N."/>
        </authorList>
    </citation>
    <scope>NUCLEOTIDE SEQUENCE [LARGE SCALE GENOMIC DNA]</scope>
    <source>
        <strain evidence="1 2">DSM 22274</strain>
    </source>
</reference>
<dbReference type="CDD" id="cd07812">
    <property type="entry name" value="SRPBCC"/>
    <property type="match status" value="1"/>
</dbReference>
<gene>
    <name evidence="1" type="ORF">SAMN04489740_3648</name>
</gene>
<dbReference type="AlphaFoldDB" id="A0A1H5NGX5"/>
<accession>A0A1H5NGX5</accession>
<dbReference type="Gene3D" id="3.30.530.20">
    <property type="match status" value="1"/>
</dbReference>
<organism evidence="1 2">
    <name type="scientific">Arthrobacter alpinus</name>
    <dbReference type="NCBI Taxonomy" id="656366"/>
    <lineage>
        <taxon>Bacteria</taxon>
        <taxon>Bacillati</taxon>
        <taxon>Actinomycetota</taxon>
        <taxon>Actinomycetes</taxon>
        <taxon>Micrococcales</taxon>
        <taxon>Micrococcaceae</taxon>
        <taxon>Arthrobacter</taxon>
    </lineage>
</organism>
<proteinExistence type="predicted"/>
<protein>
    <recommendedName>
        <fullName evidence="3">SRPBCC family protein</fullName>
    </recommendedName>
</protein>
<sequence>MEYTQEIVVNVPRDRFLELFDNPSLMSHWQKGLLSFEPLTGVPGQNGATSKLVYKRGRGTLEMVETILRRQLPDHFDGSYDANGVHNISNNQFIDLDGTATKWVAHNIFELKGFMKVIGLLFGFTFRKETLKTMEAFKKFAESNPQS</sequence>
<dbReference type="SUPFAM" id="SSF55961">
    <property type="entry name" value="Bet v1-like"/>
    <property type="match status" value="1"/>
</dbReference>
<evidence type="ECO:0000313" key="2">
    <source>
        <dbReference type="Proteomes" id="UP000182725"/>
    </source>
</evidence>